<dbReference type="InterPro" id="IPR001789">
    <property type="entry name" value="Sig_transdc_resp-reg_receiver"/>
</dbReference>
<dbReference type="InterPro" id="IPR029016">
    <property type="entry name" value="GAF-like_dom_sf"/>
</dbReference>
<dbReference type="GO" id="GO:0016301">
    <property type="term" value="F:kinase activity"/>
    <property type="evidence" value="ECO:0007669"/>
    <property type="project" value="UniProtKB-KW"/>
</dbReference>
<dbReference type="SUPFAM" id="SSF52172">
    <property type="entry name" value="CheY-like"/>
    <property type="match status" value="1"/>
</dbReference>
<dbReference type="GO" id="GO:0000160">
    <property type="term" value="P:phosphorelay signal transduction system"/>
    <property type="evidence" value="ECO:0007669"/>
    <property type="project" value="InterPro"/>
</dbReference>
<keyword evidence="3" id="KW-0805">Transcription regulation</keyword>
<dbReference type="InterPro" id="IPR007050">
    <property type="entry name" value="HTH_bacterioopsin"/>
</dbReference>
<dbReference type="PROSITE" id="PS50110">
    <property type="entry name" value="RESPONSE_REGULATORY"/>
    <property type="match status" value="1"/>
</dbReference>
<dbReference type="PANTHER" id="PTHR34236:SF1">
    <property type="entry name" value="DIMETHYL SULFOXIDE REDUCTASE TRANSCRIPTIONAL ACTIVATOR"/>
    <property type="match status" value="1"/>
</dbReference>
<protein>
    <recommendedName>
        <fullName evidence="7">Response regulatory domain-containing protein</fullName>
    </recommendedName>
</protein>
<keyword evidence="4" id="KW-0804">Transcription</keyword>
<keyword evidence="8" id="KW-0614">Plasmid</keyword>
<dbReference type="InterPro" id="IPR031803">
    <property type="entry name" value="BAT_GAF/HTH-assoc"/>
</dbReference>
<dbReference type="HOGENOM" id="CLU_010057_2_0_2"/>
<sequence>MERRRDIAIMTGGDESDRRTAENQSPSRTAEDEFDRRPEGNSSVGMDAIDILLVDDDETWVDSTGAVLEHQREAFIVTTATTLESAREAFETVDPDCVVCDYQLEYGTGLGLLETVREIDADRPFLLVTGAGSETVASDAIGRQVTDYLPKRMLAGRDDVLARRIETTVHSYRAERALAQERRGKEAMLEIVTATTTRRGLAREFCQHLVTEHGYECVWIGTDDHARGFVPQSVAGDAAYVDELFTREDNSDRNLEPALAALERREPVVVPSIHATDADDRSRREDGTRPTLTGWHAVATAHGFETAAAVPVKHDGSVIGVLAVYGSEPDAIDDHELEVLGEYGETIGYAFRTAEWKQSLVSATPVIVTFEFTDDRHPLLAFSATLPEGTTLEVLTAIYREDGLCYLLKLESGSEAAVQTATDSVDGVASATIDAETGRCELVVTTPTPEGLLAERGGRVLDTAADHGRVTVTVVCPDDRDVNALSSALEERYPDASVGSIQSNRHPTNTTTVGDLLASMTDKQLQAIELAYHSGYFERPREHNTTEIASKFGVSRATFTQHLRAAERKLLSRVFDPYGM</sequence>
<evidence type="ECO:0000256" key="5">
    <source>
        <dbReference type="PROSITE-ProRule" id="PRU00169"/>
    </source>
</evidence>
<keyword evidence="1" id="KW-0808">Transferase</keyword>
<dbReference type="EMBL" id="CP007057">
    <property type="protein sequence ID" value="AHG01784.1"/>
    <property type="molecule type" value="Genomic_DNA"/>
</dbReference>
<proteinExistence type="predicted"/>
<name>W0JTA7_9EURY</name>
<dbReference type="InterPro" id="IPR003018">
    <property type="entry name" value="GAF"/>
</dbReference>
<evidence type="ECO:0000313" key="9">
    <source>
        <dbReference type="Proteomes" id="UP000019024"/>
    </source>
</evidence>
<dbReference type="Pfam" id="PF00072">
    <property type="entry name" value="Response_reg"/>
    <property type="match status" value="1"/>
</dbReference>
<evidence type="ECO:0000256" key="4">
    <source>
        <dbReference type="ARBA" id="ARBA00023163"/>
    </source>
</evidence>
<keyword evidence="9" id="KW-1185">Reference proteome</keyword>
<dbReference type="PANTHER" id="PTHR34236">
    <property type="entry name" value="DIMETHYL SULFOXIDE REDUCTASE TRANSCRIPTIONAL ACTIVATOR"/>
    <property type="match status" value="1"/>
</dbReference>
<dbReference type="Gene3D" id="3.30.450.40">
    <property type="match status" value="1"/>
</dbReference>
<gene>
    <name evidence="8" type="ORF">HALLA_00405</name>
</gene>
<feature type="compositionally biased region" description="Basic and acidic residues" evidence="6">
    <location>
        <begin position="29"/>
        <end position="39"/>
    </location>
</feature>
<dbReference type="SMART" id="SM00448">
    <property type="entry name" value="REC"/>
    <property type="match status" value="1"/>
</dbReference>
<dbReference type="Proteomes" id="UP000019024">
    <property type="component" value="Plasmid unnamed2"/>
</dbReference>
<evidence type="ECO:0000256" key="3">
    <source>
        <dbReference type="ARBA" id="ARBA00023015"/>
    </source>
</evidence>
<evidence type="ECO:0000256" key="6">
    <source>
        <dbReference type="SAM" id="MobiDB-lite"/>
    </source>
</evidence>
<feature type="domain" description="Response regulatory" evidence="7">
    <location>
        <begin position="50"/>
        <end position="166"/>
    </location>
</feature>
<dbReference type="CDD" id="cd00156">
    <property type="entry name" value="REC"/>
    <property type="match status" value="1"/>
</dbReference>
<dbReference type="eggNOG" id="arCOG02389">
    <property type="taxonomic scope" value="Archaea"/>
</dbReference>
<geneLocation type="plasmid" evidence="8">
    <name>unnamed</name>
</geneLocation>
<dbReference type="Pfam" id="PF04967">
    <property type="entry name" value="HTH_10"/>
    <property type="match status" value="1"/>
</dbReference>
<organism evidence="8 9">
    <name type="scientific">Halostagnicola larsenii XH-48</name>
    <dbReference type="NCBI Taxonomy" id="797299"/>
    <lineage>
        <taxon>Archaea</taxon>
        <taxon>Methanobacteriati</taxon>
        <taxon>Methanobacteriota</taxon>
        <taxon>Stenosarchaea group</taxon>
        <taxon>Halobacteria</taxon>
        <taxon>Halobacteriales</taxon>
        <taxon>Natrialbaceae</taxon>
        <taxon>Halostagnicola</taxon>
    </lineage>
</organism>
<keyword evidence="2" id="KW-0418">Kinase</keyword>
<feature type="region of interest" description="Disordered" evidence="6">
    <location>
        <begin position="1"/>
        <end position="42"/>
    </location>
</feature>
<dbReference type="AlphaFoldDB" id="W0JTA7"/>
<accession>W0JTA7</accession>
<reference evidence="8 9" key="1">
    <citation type="submission" date="2014-01" db="EMBL/GenBank/DDBJ databases">
        <authorList>
            <consortium name="DOE Joint Genome Institute"/>
            <person name="Anderson I."/>
            <person name="Huntemann M."/>
            <person name="Han J."/>
            <person name="Chen A."/>
            <person name="Kyrpides N."/>
            <person name="Mavromatis K."/>
            <person name="Markowitz V."/>
            <person name="Palaniappan K."/>
            <person name="Ivanova N."/>
            <person name="Schaumberg A."/>
            <person name="Pati A."/>
            <person name="Liolios K."/>
            <person name="Nordberg H.P."/>
            <person name="Cantor M.N."/>
            <person name="Hua S.X."/>
            <person name="Woyke T."/>
        </authorList>
    </citation>
    <scope>NUCLEOTIDE SEQUENCE [LARGE SCALE GENOMIC DNA]</scope>
    <source>
        <strain evidence="8 9">XH-48</strain>
        <plasmid evidence="9">2</plasmid>
    </source>
</reference>
<dbReference type="Pfam" id="PF13185">
    <property type="entry name" value="GAF_2"/>
    <property type="match status" value="1"/>
</dbReference>
<dbReference type="Pfam" id="PF15915">
    <property type="entry name" value="BAT"/>
    <property type="match status" value="1"/>
</dbReference>
<evidence type="ECO:0000256" key="2">
    <source>
        <dbReference type="ARBA" id="ARBA00022777"/>
    </source>
</evidence>
<dbReference type="OrthoDB" id="168808at2157"/>
<dbReference type="SUPFAM" id="SSF55781">
    <property type="entry name" value="GAF domain-like"/>
    <property type="match status" value="1"/>
</dbReference>
<evidence type="ECO:0000259" key="7">
    <source>
        <dbReference type="PROSITE" id="PS50110"/>
    </source>
</evidence>
<feature type="modified residue" description="4-aspartylphosphate" evidence="5">
    <location>
        <position position="101"/>
    </location>
</feature>
<dbReference type="KEGG" id="hlr:HALLA_00405"/>
<keyword evidence="5" id="KW-0597">Phosphoprotein</keyword>
<evidence type="ECO:0000313" key="8">
    <source>
        <dbReference type="EMBL" id="AHG01784.1"/>
    </source>
</evidence>
<dbReference type="GeneID" id="25147159"/>
<dbReference type="RefSeq" id="WP_049954654.1">
    <property type="nucleotide sequence ID" value="NZ_CP007057.1"/>
</dbReference>
<dbReference type="eggNOG" id="arCOG02276">
    <property type="taxonomic scope" value="Archaea"/>
</dbReference>
<dbReference type="InterPro" id="IPR011006">
    <property type="entry name" value="CheY-like_superfamily"/>
</dbReference>
<dbReference type="InterPro" id="IPR013324">
    <property type="entry name" value="RNA_pol_sigma_r3/r4-like"/>
</dbReference>
<dbReference type="SUPFAM" id="SSF88659">
    <property type="entry name" value="Sigma3 and sigma4 domains of RNA polymerase sigma factors"/>
    <property type="match status" value="1"/>
</dbReference>
<evidence type="ECO:0000256" key="1">
    <source>
        <dbReference type="ARBA" id="ARBA00022679"/>
    </source>
</evidence>
<dbReference type="Gene3D" id="3.40.50.2300">
    <property type="match status" value="1"/>
</dbReference>